<evidence type="ECO:0000313" key="1">
    <source>
        <dbReference type="EMBL" id="SDY20523.1"/>
    </source>
</evidence>
<dbReference type="OrthoDB" id="5625074at2"/>
<organism evidence="1 2">
    <name type="scientific">Allochromatium warmingii</name>
    <name type="common">Chromatium warmingii</name>
    <dbReference type="NCBI Taxonomy" id="61595"/>
    <lineage>
        <taxon>Bacteria</taxon>
        <taxon>Pseudomonadati</taxon>
        <taxon>Pseudomonadota</taxon>
        <taxon>Gammaproteobacteria</taxon>
        <taxon>Chromatiales</taxon>
        <taxon>Chromatiaceae</taxon>
        <taxon>Allochromatium</taxon>
    </lineage>
</organism>
<evidence type="ECO:0008006" key="3">
    <source>
        <dbReference type="Google" id="ProtNLM"/>
    </source>
</evidence>
<protein>
    <recommendedName>
        <fullName evidence="3">PIN domain-containing protein</fullName>
    </recommendedName>
</protein>
<evidence type="ECO:0000313" key="2">
    <source>
        <dbReference type="Proteomes" id="UP000198672"/>
    </source>
</evidence>
<dbReference type="InterPro" id="IPR029060">
    <property type="entry name" value="PIN-like_dom_sf"/>
</dbReference>
<dbReference type="AlphaFoldDB" id="A0A1H3HYF8"/>
<name>A0A1H3HYF8_ALLWA</name>
<dbReference type="Proteomes" id="UP000198672">
    <property type="component" value="Unassembled WGS sequence"/>
</dbReference>
<proteinExistence type="predicted"/>
<dbReference type="STRING" id="61595.SAMN05421644_1385"/>
<sequence>MKPLVYVETSVISYLTARPSRDVLTAARQVWTRDWWDQADQYWVRAISELVIDEASKGDPEAARRRLDVVRSIDILLVNPDCERLAQRIIEAGALPATEAEDALHVALASYHGARYLLSWNFAHLVGPDQKKHLLDTLVSLGQTPALLTTPEELLEGMR</sequence>
<keyword evidence="2" id="KW-1185">Reference proteome</keyword>
<dbReference type="CDD" id="cd18687">
    <property type="entry name" value="PIN_VapC-like"/>
    <property type="match status" value="1"/>
</dbReference>
<reference evidence="2" key="1">
    <citation type="submission" date="2016-10" db="EMBL/GenBank/DDBJ databases">
        <authorList>
            <person name="Varghese N."/>
            <person name="Submissions S."/>
        </authorList>
    </citation>
    <scope>NUCLEOTIDE SEQUENCE [LARGE SCALE GENOMIC DNA]</scope>
    <source>
        <strain evidence="2">DSM 173</strain>
    </source>
</reference>
<dbReference type="EMBL" id="FNOW01000038">
    <property type="protein sequence ID" value="SDY20523.1"/>
    <property type="molecule type" value="Genomic_DNA"/>
</dbReference>
<accession>A0A1H3HYF8</accession>
<gene>
    <name evidence="1" type="ORF">SAMN05421644_1385</name>
</gene>
<dbReference type="SUPFAM" id="SSF88723">
    <property type="entry name" value="PIN domain-like"/>
    <property type="match status" value="1"/>
</dbReference>